<keyword evidence="8" id="KW-0418">Kinase</keyword>
<dbReference type="PROSITE" id="PS50885">
    <property type="entry name" value="HAMP"/>
    <property type="match status" value="1"/>
</dbReference>
<keyword evidence="12" id="KW-1133">Transmembrane helix</keyword>
<dbReference type="InterPro" id="IPR036890">
    <property type="entry name" value="HATPase_C_sf"/>
</dbReference>
<evidence type="ECO:0000256" key="4">
    <source>
        <dbReference type="ARBA" id="ARBA00022475"/>
    </source>
</evidence>
<keyword evidence="9" id="KW-0067">ATP-binding</keyword>
<keyword evidence="6" id="KW-0808">Transferase</keyword>
<dbReference type="InterPro" id="IPR005467">
    <property type="entry name" value="His_kinase_dom"/>
</dbReference>
<comment type="catalytic activity">
    <reaction evidence="1">
        <text>ATP + protein L-histidine = ADP + protein N-phospho-L-histidine.</text>
        <dbReference type="EC" id="2.7.13.3"/>
    </reaction>
</comment>
<evidence type="ECO:0000259" key="13">
    <source>
        <dbReference type="PROSITE" id="PS50109"/>
    </source>
</evidence>
<keyword evidence="5" id="KW-0597">Phosphoprotein</keyword>
<dbReference type="SMART" id="SM00304">
    <property type="entry name" value="HAMP"/>
    <property type="match status" value="1"/>
</dbReference>
<evidence type="ECO:0000256" key="5">
    <source>
        <dbReference type="ARBA" id="ARBA00022553"/>
    </source>
</evidence>
<accession>A0A8J4M3Z7</accession>
<dbReference type="PROSITE" id="PS50109">
    <property type="entry name" value="HIS_KIN"/>
    <property type="match status" value="1"/>
</dbReference>
<evidence type="ECO:0000313" key="15">
    <source>
        <dbReference type="EMBL" id="GIQ70612.1"/>
    </source>
</evidence>
<evidence type="ECO:0000256" key="2">
    <source>
        <dbReference type="ARBA" id="ARBA00004651"/>
    </source>
</evidence>
<name>A0A8J4M3Z7_9BACL</name>
<keyword evidence="12" id="KW-0812">Transmembrane</keyword>
<dbReference type="InterPro" id="IPR003594">
    <property type="entry name" value="HATPase_dom"/>
</dbReference>
<dbReference type="SUPFAM" id="SSF158472">
    <property type="entry name" value="HAMP domain-like"/>
    <property type="match status" value="1"/>
</dbReference>
<evidence type="ECO:0000256" key="9">
    <source>
        <dbReference type="ARBA" id="ARBA00022840"/>
    </source>
</evidence>
<keyword evidence="7" id="KW-0547">Nucleotide-binding</keyword>
<dbReference type="InterPro" id="IPR050640">
    <property type="entry name" value="Bact_2-comp_sensor_kinase"/>
</dbReference>
<evidence type="ECO:0000259" key="14">
    <source>
        <dbReference type="PROSITE" id="PS50885"/>
    </source>
</evidence>
<organism evidence="15 16">
    <name type="scientific">Xylanibacillus composti</name>
    <dbReference type="NCBI Taxonomy" id="1572762"/>
    <lineage>
        <taxon>Bacteria</taxon>
        <taxon>Bacillati</taxon>
        <taxon>Bacillota</taxon>
        <taxon>Bacilli</taxon>
        <taxon>Bacillales</taxon>
        <taxon>Paenibacillaceae</taxon>
        <taxon>Xylanibacillus</taxon>
    </lineage>
</organism>
<dbReference type="Pfam" id="PF02518">
    <property type="entry name" value="HATPase_c"/>
    <property type="match status" value="1"/>
</dbReference>
<dbReference type="GO" id="GO:0005886">
    <property type="term" value="C:plasma membrane"/>
    <property type="evidence" value="ECO:0007669"/>
    <property type="project" value="UniProtKB-SubCell"/>
</dbReference>
<dbReference type="CDD" id="cd06225">
    <property type="entry name" value="HAMP"/>
    <property type="match status" value="1"/>
</dbReference>
<dbReference type="SUPFAM" id="SSF55874">
    <property type="entry name" value="ATPase domain of HSP90 chaperone/DNA topoisomerase II/histidine kinase"/>
    <property type="match status" value="1"/>
</dbReference>
<dbReference type="EC" id="2.7.13.3" evidence="3"/>
<evidence type="ECO:0000256" key="7">
    <source>
        <dbReference type="ARBA" id="ARBA00022741"/>
    </source>
</evidence>
<dbReference type="EMBL" id="BOVK01000052">
    <property type="protein sequence ID" value="GIQ70612.1"/>
    <property type="molecule type" value="Genomic_DNA"/>
</dbReference>
<comment type="caution">
    <text evidence="15">The sequence shown here is derived from an EMBL/GenBank/DDBJ whole genome shotgun (WGS) entry which is preliminary data.</text>
</comment>
<evidence type="ECO:0000256" key="8">
    <source>
        <dbReference type="ARBA" id="ARBA00022777"/>
    </source>
</evidence>
<dbReference type="InterPro" id="IPR003660">
    <property type="entry name" value="HAMP_dom"/>
</dbReference>
<keyword evidence="4" id="KW-1003">Cell membrane</keyword>
<feature type="domain" description="HAMP" evidence="14">
    <location>
        <begin position="317"/>
        <end position="369"/>
    </location>
</feature>
<dbReference type="Pfam" id="PF00672">
    <property type="entry name" value="HAMP"/>
    <property type="match status" value="1"/>
</dbReference>
<dbReference type="RefSeq" id="WP_213413428.1">
    <property type="nucleotide sequence ID" value="NZ_BOVK01000052.1"/>
</dbReference>
<dbReference type="GO" id="GO:0000155">
    <property type="term" value="F:phosphorelay sensor kinase activity"/>
    <property type="evidence" value="ECO:0007669"/>
    <property type="project" value="InterPro"/>
</dbReference>
<evidence type="ECO:0000256" key="3">
    <source>
        <dbReference type="ARBA" id="ARBA00012438"/>
    </source>
</evidence>
<feature type="transmembrane region" description="Helical" evidence="12">
    <location>
        <begin position="296"/>
        <end position="319"/>
    </location>
</feature>
<dbReference type="Proteomes" id="UP000677918">
    <property type="component" value="Unassembled WGS sequence"/>
</dbReference>
<evidence type="ECO:0000256" key="6">
    <source>
        <dbReference type="ARBA" id="ARBA00022679"/>
    </source>
</evidence>
<dbReference type="Gene3D" id="3.30.565.10">
    <property type="entry name" value="Histidine kinase-like ATPase, C-terminal domain"/>
    <property type="match status" value="1"/>
</dbReference>
<reference evidence="15" key="1">
    <citation type="submission" date="2021-04" db="EMBL/GenBank/DDBJ databases">
        <title>Draft genome sequence of Xylanibacillus composti strain K13.</title>
        <authorList>
            <person name="Uke A."/>
            <person name="Chhe C."/>
            <person name="Baramee S."/>
            <person name="Kosugi A."/>
        </authorList>
    </citation>
    <scope>NUCLEOTIDE SEQUENCE</scope>
    <source>
        <strain evidence="15">K13</strain>
    </source>
</reference>
<gene>
    <name evidence="15" type="ORF">XYCOK13_34360</name>
</gene>
<dbReference type="Gene3D" id="6.10.340.10">
    <property type="match status" value="1"/>
</dbReference>
<evidence type="ECO:0000256" key="1">
    <source>
        <dbReference type="ARBA" id="ARBA00000085"/>
    </source>
</evidence>
<evidence type="ECO:0000313" key="16">
    <source>
        <dbReference type="Proteomes" id="UP000677918"/>
    </source>
</evidence>
<keyword evidence="10" id="KW-0902">Two-component regulatory system</keyword>
<dbReference type="AlphaFoldDB" id="A0A8J4M3Z7"/>
<dbReference type="InterPro" id="IPR010559">
    <property type="entry name" value="Sig_transdc_His_kin_internal"/>
</dbReference>
<keyword evidence="11 12" id="KW-0472">Membrane</keyword>
<dbReference type="GO" id="GO:0005524">
    <property type="term" value="F:ATP binding"/>
    <property type="evidence" value="ECO:0007669"/>
    <property type="project" value="UniProtKB-KW"/>
</dbReference>
<feature type="domain" description="Histidine kinase" evidence="13">
    <location>
        <begin position="486"/>
        <end position="589"/>
    </location>
</feature>
<dbReference type="PANTHER" id="PTHR34220:SF7">
    <property type="entry name" value="SENSOR HISTIDINE KINASE YPDA"/>
    <property type="match status" value="1"/>
</dbReference>
<dbReference type="Pfam" id="PF06580">
    <property type="entry name" value="His_kinase"/>
    <property type="match status" value="1"/>
</dbReference>
<evidence type="ECO:0000256" key="12">
    <source>
        <dbReference type="SAM" id="Phobius"/>
    </source>
</evidence>
<dbReference type="PANTHER" id="PTHR34220">
    <property type="entry name" value="SENSOR HISTIDINE KINASE YPDA"/>
    <property type="match status" value="1"/>
</dbReference>
<proteinExistence type="predicted"/>
<evidence type="ECO:0000256" key="11">
    <source>
        <dbReference type="ARBA" id="ARBA00023136"/>
    </source>
</evidence>
<feature type="transmembrane region" description="Helical" evidence="12">
    <location>
        <begin position="20"/>
        <end position="41"/>
    </location>
</feature>
<keyword evidence="16" id="KW-1185">Reference proteome</keyword>
<sequence>MIRKLIRKLNDMKLRNKMILSYIVAVIVPLMLIGFFMVNAYRQMALDNAYEQSNQNVERVKQRTAEALGVPMDLSHRISLDAKLEELANRAYQSHYEITEAYQQYDTFRTYLDFNQEINSIKLYIDNPTLLNNWEFYPLDAVTAQTFWYQSAIQNVGRIGWYYFKESHYFSKDSLSLVRSIYFRAYNKTGVLLIGLDTNYLNSILRQEPFDTILLDEHQVVVASNLPGMLGARLEETDLGEISGLSPGAYEMSVKGERSKVFVEAIMPENSYNQLQIATILPINSIVGDADRIGTIGFTVIAVSFAVSVILISLICMMLTKRFLRLSKQIGKVSIGNFNSVIEVDGHDEIGQISRQFNQMVYSIKNLMEEIRTSQEQQNQLELRQNEIKLKMLASQINPHFLYNALESIRMKAHIRGEKEIAQTVKTLGKLMRKNLEITGRPIALKEELEIVRCYLEIQKFRHDARLAYRIDVEPAANAVELPPLIIQPLVENAVIHGLEGMHQGGMIAVCAALTDGHLQVEVRDNGSGMPSDKLEEIQQAIGDQEAQRIGLHNVQQRLRLTYGQAYGLQIESGVGKGTTIRLRIPMEV</sequence>
<dbReference type="SMART" id="SM00387">
    <property type="entry name" value="HATPase_c"/>
    <property type="match status" value="1"/>
</dbReference>
<protein>
    <recommendedName>
        <fullName evidence="3">histidine kinase</fullName>
        <ecNumber evidence="3">2.7.13.3</ecNumber>
    </recommendedName>
</protein>
<evidence type="ECO:0000256" key="10">
    <source>
        <dbReference type="ARBA" id="ARBA00023012"/>
    </source>
</evidence>
<comment type="subcellular location">
    <subcellularLocation>
        <location evidence="2">Cell membrane</location>
        <topology evidence="2">Multi-pass membrane protein</topology>
    </subcellularLocation>
</comment>